<dbReference type="PANTHER" id="PTHR16290:SF0">
    <property type="entry name" value="DECAPPING PROTEIN 1, ISOFORM A"/>
    <property type="match status" value="1"/>
</dbReference>
<organism evidence="5 6">
    <name type="scientific">Brassica napus</name>
    <name type="common">Rape</name>
    <dbReference type="NCBI Taxonomy" id="3708"/>
    <lineage>
        <taxon>Eukaryota</taxon>
        <taxon>Viridiplantae</taxon>
        <taxon>Streptophyta</taxon>
        <taxon>Embryophyta</taxon>
        <taxon>Tracheophyta</taxon>
        <taxon>Spermatophyta</taxon>
        <taxon>Magnoliopsida</taxon>
        <taxon>eudicotyledons</taxon>
        <taxon>Gunneridae</taxon>
        <taxon>Pentapetalae</taxon>
        <taxon>rosids</taxon>
        <taxon>malvids</taxon>
        <taxon>Brassicales</taxon>
        <taxon>Brassicaceae</taxon>
        <taxon>Brassiceae</taxon>
        <taxon>Brassica</taxon>
    </lineage>
</organism>
<name>A0ABQ8ARV4_BRANA</name>
<dbReference type="InterPro" id="IPR010334">
    <property type="entry name" value="Dcp1"/>
</dbReference>
<evidence type="ECO:0000256" key="1">
    <source>
        <dbReference type="ARBA" id="ARBA00004496"/>
    </source>
</evidence>
<comment type="subcellular location">
    <subcellularLocation>
        <location evidence="1">Cytoplasm</location>
    </subcellularLocation>
</comment>
<protein>
    <submittedName>
        <fullName evidence="5">Uncharacterized protein</fullName>
    </submittedName>
</protein>
<sequence>TGRWSHQIWIRTVQGYLISQVSSESILSSRRSLSQQLMLPSMNSTLRSVNGSKQQPRFQFIVMNRWNTDILVEDLLRDFEHEVQGPYLLYRNTSQEVNGIWFYNERAYEEVARLFDGEMGENGHVPQNDVSGFLSFVIFDFSGSDVHGCRLNMDLLFNYTINPIIKLHIPLLPLRPIYSVSSSAEIRYSLWGRFIMSINTFLEMVRLPWRPQRGLYEKSVSVLRAWFFEHFLHLISSTPTNCSSRQIELVALCSGGRNQVRRGPGMSGMEFFRR</sequence>
<accession>A0ABQ8ARV4</accession>
<dbReference type="Proteomes" id="UP000824890">
    <property type="component" value="Unassembled WGS sequence"/>
</dbReference>
<keyword evidence="3" id="KW-0963">Cytoplasm</keyword>
<comment type="similarity">
    <text evidence="2">Belongs to the DCP1 family.</text>
</comment>
<dbReference type="Gene3D" id="2.30.29.30">
    <property type="entry name" value="Pleckstrin-homology domain (PH domain)/Phosphotyrosine-binding domain (PTB)"/>
    <property type="match status" value="1"/>
</dbReference>
<gene>
    <name evidence="5" type="ORF">HID58_057189</name>
</gene>
<evidence type="ECO:0000256" key="2">
    <source>
        <dbReference type="ARBA" id="ARBA00008778"/>
    </source>
</evidence>
<evidence type="ECO:0000313" key="5">
    <source>
        <dbReference type="EMBL" id="KAH0894760.1"/>
    </source>
</evidence>
<evidence type="ECO:0000256" key="3">
    <source>
        <dbReference type="ARBA" id="ARBA00022490"/>
    </source>
</evidence>
<dbReference type="SUPFAM" id="SSF50729">
    <property type="entry name" value="PH domain-like"/>
    <property type="match status" value="1"/>
</dbReference>
<dbReference type="InterPro" id="IPR011993">
    <property type="entry name" value="PH-like_dom_sf"/>
</dbReference>
<feature type="non-terminal residue" evidence="5">
    <location>
        <position position="274"/>
    </location>
</feature>
<dbReference type="PANTHER" id="PTHR16290">
    <property type="entry name" value="TRANSCRIPTION FACTOR SMIF DECAPPING ENZYME DCP1"/>
    <property type="match status" value="1"/>
</dbReference>
<evidence type="ECO:0000256" key="4">
    <source>
        <dbReference type="ARBA" id="ARBA00022664"/>
    </source>
</evidence>
<keyword evidence="4" id="KW-0507">mRNA processing</keyword>
<feature type="non-terminal residue" evidence="5">
    <location>
        <position position="1"/>
    </location>
</feature>
<dbReference type="Pfam" id="PF06058">
    <property type="entry name" value="DCP1"/>
    <property type="match status" value="1"/>
</dbReference>
<reference evidence="5 6" key="1">
    <citation type="submission" date="2021-05" db="EMBL/GenBank/DDBJ databases">
        <title>Genome Assembly of Synthetic Allotetraploid Brassica napus Reveals Homoeologous Exchanges between Subgenomes.</title>
        <authorList>
            <person name="Davis J.T."/>
        </authorList>
    </citation>
    <scope>NUCLEOTIDE SEQUENCE [LARGE SCALE GENOMIC DNA]</scope>
    <source>
        <strain evidence="6">cv. Da-Ae</strain>
        <tissue evidence="5">Seedling</tissue>
    </source>
</reference>
<dbReference type="EMBL" id="JAGKQM010000013">
    <property type="protein sequence ID" value="KAH0894760.1"/>
    <property type="molecule type" value="Genomic_DNA"/>
</dbReference>
<comment type="caution">
    <text evidence="5">The sequence shown here is derived from an EMBL/GenBank/DDBJ whole genome shotgun (WGS) entry which is preliminary data.</text>
</comment>
<proteinExistence type="inferred from homology"/>
<keyword evidence="6" id="KW-1185">Reference proteome</keyword>
<evidence type="ECO:0000313" key="6">
    <source>
        <dbReference type="Proteomes" id="UP000824890"/>
    </source>
</evidence>